<dbReference type="Proteomes" id="UP000517765">
    <property type="component" value="Unassembled WGS sequence"/>
</dbReference>
<sequence length="304" mass="31177">MSRAAAMAAARRAVRRSRARLTAQRVAVGPASGRVDTASRRTTVPAQSPPNKTASPPHRKSSTGAPSRLAGLRLAVSERLPLWLRERCAMELRSMVAVTVVLLIAVVVAVHHFWSGRAQPVGLPAPEPAASATAPADAGALLPSATGHGTTGGPPGAAPPKDVHVDVSGEVRRPGVVRLPSGSRVADALRAAGGVLPGTDTDRLNRARQLTDGEQIMVGGEPSDGEPAAPGAGLPPDGAPSGPLGLNSATSEQLQALPGIGPVLAQNILDYRTRNGGFTSLDQLREVNGIGDHRFATLQPLVTP</sequence>
<dbReference type="SUPFAM" id="SSF47781">
    <property type="entry name" value="RuvA domain 2-like"/>
    <property type="match status" value="1"/>
</dbReference>
<dbReference type="EMBL" id="JABJWZ010000134">
    <property type="protein sequence ID" value="MBB1254726.1"/>
    <property type="molecule type" value="Genomic_DNA"/>
</dbReference>
<proteinExistence type="predicted"/>
<evidence type="ECO:0000313" key="6">
    <source>
        <dbReference type="EMBL" id="MQS01028.1"/>
    </source>
</evidence>
<evidence type="ECO:0000313" key="8">
    <source>
        <dbReference type="Proteomes" id="UP000517765"/>
    </source>
</evidence>
<dbReference type="Proteomes" id="UP000320857">
    <property type="component" value="Unassembled WGS sequence"/>
</dbReference>
<protein>
    <submittedName>
        <fullName evidence="4 6">DNA-binding protein</fullName>
    </submittedName>
</protein>
<dbReference type="AlphaFoldDB" id="A0A5P0YLA1"/>
<dbReference type="InterPro" id="IPR003583">
    <property type="entry name" value="Hlx-hairpin-Hlx_DNA-bd_motif"/>
</dbReference>
<dbReference type="Gene3D" id="1.10.150.320">
    <property type="entry name" value="Photosystem II 12 kDa extrinsic protein"/>
    <property type="match status" value="1"/>
</dbReference>
<keyword evidence="6" id="KW-0238">DNA-binding</keyword>
<feature type="region of interest" description="Disordered" evidence="1">
    <location>
        <begin position="216"/>
        <end position="248"/>
    </location>
</feature>
<dbReference type="Proteomes" id="UP000525686">
    <property type="component" value="Unassembled WGS sequence"/>
</dbReference>
<dbReference type="PANTHER" id="PTHR21180:SF32">
    <property type="entry name" value="ENDONUCLEASE_EXONUCLEASE_PHOSPHATASE FAMILY DOMAIN-CONTAINING PROTEIN 1"/>
    <property type="match status" value="1"/>
</dbReference>
<keyword evidence="2" id="KW-1133">Transmembrane helix</keyword>
<feature type="transmembrane region" description="Helical" evidence="2">
    <location>
        <begin position="95"/>
        <end position="114"/>
    </location>
</feature>
<dbReference type="InterPro" id="IPR010994">
    <property type="entry name" value="RuvA_2-like"/>
</dbReference>
<evidence type="ECO:0000313" key="9">
    <source>
        <dbReference type="Proteomes" id="UP000525686"/>
    </source>
</evidence>
<dbReference type="PANTHER" id="PTHR21180">
    <property type="entry name" value="ENDONUCLEASE/EXONUCLEASE/PHOSPHATASE FAMILY DOMAIN-CONTAINING PROTEIN 1"/>
    <property type="match status" value="1"/>
</dbReference>
<dbReference type="EMBL" id="JABJXA010000004">
    <property type="protein sequence ID" value="MBB1257514.1"/>
    <property type="molecule type" value="Genomic_DNA"/>
</dbReference>
<dbReference type="Gene3D" id="3.10.560.10">
    <property type="entry name" value="Outer membrane lipoprotein wza domain like"/>
    <property type="match status" value="1"/>
</dbReference>
<comment type="caution">
    <text evidence="6">The sequence shown here is derived from an EMBL/GenBank/DDBJ whole genome shotgun (WGS) entry which is preliminary data.</text>
</comment>
<feature type="region of interest" description="Disordered" evidence="1">
    <location>
        <begin position="125"/>
        <end position="164"/>
    </location>
</feature>
<evidence type="ECO:0000313" key="5">
    <source>
        <dbReference type="EMBL" id="MBB1257514.1"/>
    </source>
</evidence>
<dbReference type="EMBL" id="VJYK02000023">
    <property type="protein sequence ID" value="MQS01028.1"/>
    <property type="molecule type" value="Genomic_DNA"/>
</dbReference>
<accession>A0A5P0YLA1</accession>
<dbReference type="GO" id="GO:0006281">
    <property type="term" value="P:DNA repair"/>
    <property type="evidence" value="ECO:0007669"/>
    <property type="project" value="InterPro"/>
</dbReference>
<feature type="domain" description="Helix-hairpin-helix DNA-binding motif class 1" evidence="3">
    <location>
        <begin position="252"/>
        <end position="271"/>
    </location>
</feature>
<evidence type="ECO:0000256" key="2">
    <source>
        <dbReference type="SAM" id="Phobius"/>
    </source>
</evidence>
<evidence type="ECO:0000313" key="7">
    <source>
        <dbReference type="Proteomes" id="UP000320857"/>
    </source>
</evidence>
<name>A0A5P0YLA1_9ACTN</name>
<evidence type="ECO:0000256" key="1">
    <source>
        <dbReference type="SAM" id="MobiDB-lite"/>
    </source>
</evidence>
<reference evidence="4" key="3">
    <citation type="journal article" name="Syst. Appl. Microbiol.">
        <title>Streptomyces alkaliterrae sp. nov., isolated from an alkaline soil, and emended descriptions of Streptomyces alkaliphilus, Streptomyces calidiresistens and Streptomyces durbertensis.</title>
        <authorList>
            <person name="Swiecimska M."/>
            <person name="Golinska P."/>
            <person name="Nouioui I."/>
            <person name="Wypij M."/>
            <person name="Rai M."/>
            <person name="Sangal V."/>
            <person name="Goodfellow M."/>
        </authorList>
    </citation>
    <scope>NUCLEOTIDE SEQUENCE</scope>
    <source>
        <strain evidence="4">OF3</strain>
        <strain evidence="5">OF8</strain>
    </source>
</reference>
<dbReference type="SMART" id="SM00278">
    <property type="entry name" value="HhH1"/>
    <property type="match status" value="1"/>
</dbReference>
<dbReference type="InterPro" id="IPR051675">
    <property type="entry name" value="Endo/Exo/Phosphatase_dom_1"/>
</dbReference>
<dbReference type="GO" id="GO:0015627">
    <property type="term" value="C:type II protein secretion system complex"/>
    <property type="evidence" value="ECO:0007669"/>
    <property type="project" value="TreeGrafter"/>
</dbReference>
<reference evidence="8 9" key="2">
    <citation type="submission" date="2020-05" db="EMBL/GenBank/DDBJ databases">
        <title>Classification of alakaliphilic streptomycetes isolated from an alkaline soil next to Lonar Crater, India and a proposal for the recognition of Streptomyces alkaliterrae sp. nov.</title>
        <authorList>
            <person name="Golinska P."/>
        </authorList>
    </citation>
    <scope>NUCLEOTIDE SEQUENCE [LARGE SCALE GENOMIC DNA]</scope>
    <source>
        <strain evidence="9">OF3</strain>
        <strain evidence="8">OF8</strain>
    </source>
</reference>
<dbReference type="OrthoDB" id="9758724at2"/>
<dbReference type="GO" id="GO:0015628">
    <property type="term" value="P:protein secretion by the type II secretion system"/>
    <property type="evidence" value="ECO:0007669"/>
    <property type="project" value="TreeGrafter"/>
</dbReference>
<keyword evidence="2" id="KW-0812">Transmembrane</keyword>
<reference evidence="6 7" key="1">
    <citation type="submission" date="2019-10" db="EMBL/GenBank/DDBJ databases">
        <title>Streptomyces sp. nov., a novel actinobacterium isolated from alkaline environment.</title>
        <authorList>
            <person name="Golinska P."/>
        </authorList>
    </citation>
    <scope>NUCLEOTIDE SEQUENCE [LARGE SCALE GENOMIC DNA]</scope>
    <source>
        <strain evidence="6 7">OF1</strain>
    </source>
</reference>
<evidence type="ECO:0000313" key="4">
    <source>
        <dbReference type="EMBL" id="MBB1254726.1"/>
    </source>
</evidence>
<evidence type="ECO:0000259" key="3">
    <source>
        <dbReference type="SMART" id="SM00278"/>
    </source>
</evidence>
<keyword evidence="2" id="KW-0472">Membrane</keyword>
<feature type="compositionally biased region" description="Low complexity" evidence="1">
    <location>
        <begin position="225"/>
        <end position="246"/>
    </location>
</feature>
<organism evidence="6 7">
    <name type="scientific">Streptomyces alkaliterrae</name>
    <dbReference type="NCBI Taxonomy" id="2213162"/>
    <lineage>
        <taxon>Bacteria</taxon>
        <taxon>Bacillati</taxon>
        <taxon>Actinomycetota</taxon>
        <taxon>Actinomycetes</taxon>
        <taxon>Kitasatosporales</taxon>
        <taxon>Streptomycetaceae</taxon>
        <taxon>Streptomyces</taxon>
    </lineage>
</organism>
<keyword evidence="7" id="KW-1185">Reference proteome</keyword>
<dbReference type="Pfam" id="PF10531">
    <property type="entry name" value="SLBB"/>
    <property type="match status" value="1"/>
</dbReference>
<dbReference type="GO" id="GO:0003677">
    <property type="term" value="F:DNA binding"/>
    <property type="evidence" value="ECO:0007669"/>
    <property type="project" value="UniProtKB-KW"/>
</dbReference>
<feature type="compositionally biased region" description="Low complexity" evidence="1">
    <location>
        <begin position="128"/>
        <end position="148"/>
    </location>
</feature>
<gene>
    <name evidence="6" type="ORF">FNX44_003895</name>
    <name evidence="4" type="ORF">H3146_15345</name>
    <name evidence="5" type="ORF">H3147_01520</name>
</gene>
<dbReference type="Pfam" id="PF12836">
    <property type="entry name" value="HHH_3"/>
    <property type="match status" value="1"/>
</dbReference>
<dbReference type="InterPro" id="IPR019554">
    <property type="entry name" value="Soluble_ligand-bd"/>
</dbReference>
<feature type="region of interest" description="Disordered" evidence="1">
    <location>
        <begin position="21"/>
        <end position="69"/>
    </location>
</feature>
<feature type="compositionally biased region" description="Polar residues" evidence="1">
    <location>
        <begin position="40"/>
        <end position="54"/>
    </location>
</feature>